<reference evidence="1 2" key="1">
    <citation type="submission" date="2020-08" db="EMBL/GenBank/DDBJ databases">
        <title>Sequencing the genomes of 1000 actinobacteria strains.</title>
        <authorList>
            <person name="Klenk H.-P."/>
        </authorList>
    </citation>
    <scope>NUCLEOTIDE SEQUENCE [LARGE SCALE GENOMIC DNA]</scope>
    <source>
        <strain evidence="1 2">DSM 102122</strain>
    </source>
</reference>
<dbReference type="RefSeq" id="WP_184819129.1">
    <property type="nucleotide sequence ID" value="NZ_JACHMM010000001.1"/>
</dbReference>
<dbReference type="Proteomes" id="UP000542813">
    <property type="component" value="Unassembled WGS sequence"/>
</dbReference>
<keyword evidence="2" id="KW-1185">Reference proteome</keyword>
<evidence type="ECO:0000313" key="2">
    <source>
        <dbReference type="Proteomes" id="UP000542813"/>
    </source>
</evidence>
<sequence length="46" mass="5485">MTALEEYVTRIDAFWRRPIRGRDFEFWMALYTENTARTTAVTAVVE</sequence>
<accession>A0A7W9GLI8</accession>
<dbReference type="EMBL" id="JACHMM010000001">
    <property type="protein sequence ID" value="MBB5785985.1"/>
    <property type="molecule type" value="Genomic_DNA"/>
</dbReference>
<organism evidence="1 2">
    <name type="scientific">Jiangella mangrovi</name>
    <dbReference type="NCBI Taxonomy" id="1524084"/>
    <lineage>
        <taxon>Bacteria</taxon>
        <taxon>Bacillati</taxon>
        <taxon>Actinomycetota</taxon>
        <taxon>Actinomycetes</taxon>
        <taxon>Jiangellales</taxon>
        <taxon>Jiangellaceae</taxon>
        <taxon>Jiangella</taxon>
    </lineage>
</organism>
<name>A0A7W9GLI8_9ACTN</name>
<comment type="caution">
    <text evidence="1">The sequence shown here is derived from an EMBL/GenBank/DDBJ whole genome shotgun (WGS) entry which is preliminary data.</text>
</comment>
<gene>
    <name evidence="1" type="ORF">HD601_000560</name>
</gene>
<evidence type="ECO:0000313" key="1">
    <source>
        <dbReference type="EMBL" id="MBB5785985.1"/>
    </source>
</evidence>
<protein>
    <submittedName>
        <fullName evidence="1">Uncharacterized protein</fullName>
    </submittedName>
</protein>
<dbReference type="AlphaFoldDB" id="A0A7W9GLI8"/>
<proteinExistence type="predicted"/>